<organism evidence="9 10">
    <name type="scientific">Flavobacterium macrobrachii</name>
    <dbReference type="NCBI Taxonomy" id="591204"/>
    <lineage>
        <taxon>Bacteria</taxon>
        <taxon>Pseudomonadati</taxon>
        <taxon>Bacteroidota</taxon>
        <taxon>Flavobacteriia</taxon>
        <taxon>Flavobacteriales</taxon>
        <taxon>Flavobacteriaceae</taxon>
        <taxon>Flavobacterium</taxon>
    </lineage>
</organism>
<evidence type="ECO:0000259" key="7">
    <source>
        <dbReference type="Pfam" id="PF00082"/>
    </source>
</evidence>
<feature type="active site" description="Charge relay system" evidence="6">
    <location>
        <position position="335"/>
    </location>
</feature>
<feature type="active site" description="Charge relay system" evidence="6">
    <location>
        <position position="150"/>
    </location>
</feature>
<keyword evidence="3" id="KW-0732">Signal</keyword>
<dbReference type="Pfam" id="PF00082">
    <property type="entry name" value="Peptidase_S8"/>
    <property type="match status" value="1"/>
</dbReference>
<dbReference type="RefSeq" id="WP_187656749.1">
    <property type="nucleotide sequence ID" value="NZ_JACSOD020000499.1"/>
</dbReference>
<evidence type="ECO:0000256" key="1">
    <source>
        <dbReference type="ARBA" id="ARBA00011073"/>
    </source>
</evidence>
<dbReference type="Gene3D" id="3.40.50.200">
    <property type="entry name" value="Peptidase S8/S53 domain"/>
    <property type="match status" value="1"/>
</dbReference>
<dbReference type="InterPro" id="IPR026444">
    <property type="entry name" value="Secre_tail"/>
</dbReference>
<dbReference type="Proteomes" id="UP000759529">
    <property type="component" value="Unassembled WGS sequence"/>
</dbReference>
<feature type="domain" description="Secretion system C-terminal sorting" evidence="8">
    <location>
        <begin position="552"/>
        <end position="622"/>
    </location>
</feature>
<sequence>MKKIIFLLIILLCTFSYSQKKFDSYIFLNSNLASLDSLDKELYDFELLNKINVSNFLKKNPNFRSIYFKNDNKKELVNIIDGIPIYNTTYNFNSAKTIFADRLYSDGGLGLNLNGAGLYAGVWDGGSARFSHSQFNNRVSIIDDSVDDNHATHVTGTIIASGVGNLNIRGIAYNASVYSYDWSNDLTEMSSAFQNFNLLVSNHSYGADADTAPLWLFGGYDNKARLMDSLLFNSQFLLPIVAAGNDRDNFQQYNPSKNGFDLIGGFNSAKNVITVGAINQVLNYVSPNSVVMSAFSNWGPTDDGRIKPDVVAKGVNVRSTTSASDSSNGFLSGTSMASPAVAGACLLLQQHYSNLYQNPMLASTLKGLILHTAEEAGSSKGPDYMFGWGLVNSEKAARLITDKGTASIIDELTLQNNAAYSTEVQINNSSSLMASISWTDRPPLSANSGTVDLQTKMLVNDLDIRILKDGEIFYPWTLDPSNPSFSASNLTDNSRDNFEKIEIENANGIYNILVTHKGNLSGGQQKFSLIVSGSGLTRLNSDIPNLKNMFTLYPNPAKNTLNVNINTIYNNATLSIVDLQGRLIKSQSLLDTTTTIDVANLQSGVYIVKVDSSDGSYTKKFIKE</sequence>
<dbReference type="InterPro" id="IPR036852">
    <property type="entry name" value="Peptidase_S8/S53_dom_sf"/>
</dbReference>
<dbReference type="PRINTS" id="PR00723">
    <property type="entry name" value="SUBTILISIN"/>
</dbReference>
<dbReference type="InterPro" id="IPR000209">
    <property type="entry name" value="Peptidase_S8/S53_dom"/>
</dbReference>
<dbReference type="PROSITE" id="PS51892">
    <property type="entry name" value="SUBTILASE"/>
    <property type="match status" value="1"/>
</dbReference>
<dbReference type="InterPro" id="IPR008979">
    <property type="entry name" value="Galactose-bd-like_sf"/>
</dbReference>
<keyword evidence="4 6" id="KW-0378">Hydrolase</keyword>
<accession>A0ABS2CZ41</accession>
<dbReference type="PANTHER" id="PTHR43399">
    <property type="entry name" value="SUBTILISIN-RELATED"/>
    <property type="match status" value="1"/>
</dbReference>
<evidence type="ECO:0000256" key="6">
    <source>
        <dbReference type="PROSITE-ProRule" id="PRU01240"/>
    </source>
</evidence>
<dbReference type="EMBL" id="JACSOD020000499">
    <property type="protein sequence ID" value="MBM6500205.1"/>
    <property type="molecule type" value="Genomic_DNA"/>
</dbReference>
<dbReference type="PROSITE" id="PS00138">
    <property type="entry name" value="SUBTILASE_SER"/>
    <property type="match status" value="1"/>
</dbReference>
<evidence type="ECO:0000256" key="3">
    <source>
        <dbReference type="ARBA" id="ARBA00022729"/>
    </source>
</evidence>
<dbReference type="InterPro" id="IPR051048">
    <property type="entry name" value="Peptidase_S8/S53_subtilisin"/>
</dbReference>
<dbReference type="SUPFAM" id="SSF52743">
    <property type="entry name" value="Subtilisin-like"/>
    <property type="match status" value="1"/>
</dbReference>
<gene>
    <name evidence="9" type="ORF">H9X54_012950</name>
</gene>
<dbReference type="SUPFAM" id="SSF49785">
    <property type="entry name" value="Galactose-binding domain-like"/>
    <property type="match status" value="1"/>
</dbReference>
<dbReference type="CDD" id="cd04842">
    <property type="entry name" value="Peptidases_S8_Kp43_protease"/>
    <property type="match status" value="1"/>
</dbReference>
<protein>
    <submittedName>
        <fullName evidence="9">S8 family serine peptidase</fullName>
    </submittedName>
</protein>
<evidence type="ECO:0000256" key="5">
    <source>
        <dbReference type="ARBA" id="ARBA00022825"/>
    </source>
</evidence>
<proteinExistence type="inferred from homology"/>
<feature type="domain" description="Peptidase S8/S53" evidence="7">
    <location>
        <begin position="144"/>
        <end position="389"/>
    </location>
</feature>
<dbReference type="InterPro" id="IPR015500">
    <property type="entry name" value="Peptidase_S8_subtilisin-rel"/>
</dbReference>
<name>A0ABS2CZ41_9FLAO</name>
<evidence type="ECO:0000256" key="2">
    <source>
        <dbReference type="ARBA" id="ARBA00022670"/>
    </source>
</evidence>
<comment type="caution">
    <text evidence="9">The sequence shown here is derived from an EMBL/GenBank/DDBJ whole genome shotgun (WGS) entry which is preliminary data.</text>
</comment>
<dbReference type="Gene3D" id="2.60.40.3080">
    <property type="match status" value="1"/>
</dbReference>
<reference evidence="9 10" key="1">
    <citation type="submission" date="2021-02" db="EMBL/GenBank/DDBJ databases">
        <authorList>
            <person name="Jung H.S."/>
            <person name="Chun B.H."/>
            <person name="Jeon C.O."/>
        </authorList>
    </citation>
    <scope>NUCLEOTIDE SEQUENCE [LARGE SCALE GENOMIC DNA]</scope>
    <source>
        <strain evidence="9 10">LMG 25203</strain>
    </source>
</reference>
<keyword evidence="5 6" id="KW-0720">Serine protease</keyword>
<dbReference type="InterPro" id="IPR034058">
    <property type="entry name" value="TagA/B/C/D_pept_dom"/>
</dbReference>
<dbReference type="InterPro" id="IPR023828">
    <property type="entry name" value="Peptidase_S8_Ser-AS"/>
</dbReference>
<evidence type="ECO:0000313" key="10">
    <source>
        <dbReference type="Proteomes" id="UP000759529"/>
    </source>
</evidence>
<comment type="similarity">
    <text evidence="1 6">Belongs to the peptidase S8 family.</text>
</comment>
<dbReference type="Gene3D" id="2.60.120.380">
    <property type="match status" value="1"/>
</dbReference>
<feature type="active site" description="Charge relay system" evidence="6">
    <location>
        <position position="124"/>
    </location>
</feature>
<evidence type="ECO:0000256" key="4">
    <source>
        <dbReference type="ARBA" id="ARBA00022801"/>
    </source>
</evidence>
<dbReference type="PANTHER" id="PTHR43399:SF4">
    <property type="entry name" value="CELL WALL-ASSOCIATED PROTEASE"/>
    <property type="match status" value="1"/>
</dbReference>
<keyword evidence="2 6" id="KW-0645">Protease</keyword>
<dbReference type="NCBIfam" id="TIGR04183">
    <property type="entry name" value="Por_Secre_tail"/>
    <property type="match status" value="1"/>
</dbReference>
<dbReference type="Pfam" id="PF18962">
    <property type="entry name" value="Por_Secre_tail"/>
    <property type="match status" value="1"/>
</dbReference>
<keyword evidence="10" id="KW-1185">Reference proteome</keyword>
<evidence type="ECO:0000313" key="9">
    <source>
        <dbReference type="EMBL" id="MBM6500205.1"/>
    </source>
</evidence>
<evidence type="ECO:0000259" key="8">
    <source>
        <dbReference type="Pfam" id="PF18962"/>
    </source>
</evidence>